<evidence type="ECO:0000256" key="2">
    <source>
        <dbReference type="ARBA" id="ARBA00022618"/>
    </source>
</evidence>
<feature type="compositionally biased region" description="Basic and acidic residues" evidence="9">
    <location>
        <begin position="334"/>
        <end position="348"/>
    </location>
</feature>
<feature type="region of interest" description="Disordered" evidence="9">
    <location>
        <begin position="270"/>
        <end position="543"/>
    </location>
</feature>
<evidence type="ECO:0000256" key="9">
    <source>
        <dbReference type="SAM" id="MobiDB-lite"/>
    </source>
</evidence>
<evidence type="ECO:0000313" key="11">
    <source>
        <dbReference type="Proteomes" id="UP000288805"/>
    </source>
</evidence>
<comment type="subcellular location">
    <subcellularLocation>
        <location evidence="1">Nucleus</location>
    </subcellularLocation>
</comment>
<evidence type="ECO:0000256" key="7">
    <source>
        <dbReference type="ARBA" id="ARBA00023306"/>
    </source>
</evidence>
<dbReference type="Pfam" id="PF20168">
    <property type="entry name" value="PDS5"/>
    <property type="match status" value="1"/>
</dbReference>
<dbReference type="AlphaFoldDB" id="A0A438FZB9"/>
<feature type="compositionally biased region" description="Polar residues" evidence="9">
    <location>
        <begin position="367"/>
        <end position="386"/>
    </location>
</feature>
<keyword evidence="7" id="KW-0131">Cell cycle</keyword>
<dbReference type="GO" id="GO:0051301">
    <property type="term" value="P:cell division"/>
    <property type="evidence" value="ECO:0007669"/>
    <property type="project" value="UniProtKB-KW"/>
</dbReference>
<feature type="compositionally biased region" description="Low complexity" evidence="9">
    <location>
        <begin position="394"/>
        <end position="405"/>
    </location>
</feature>
<feature type="compositionally biased region" description="Basic and acidic residues" evidence="9">
    <location>
        <begin position="491"/>
        <end position="509"/>
    </location>
</feature>
<reference evidence="10 11" key="1">
    <citation type="journal article" date="2018" name="PLoS Genet.">
        <title>Population sequencing reveals clonal diversity and ancestral inbreeding in the grapevine cultivar Chardonnay.</title>
        <authorList>
            <person name="Roach M.J."/>
            <person name="Johnson D.L."/>
            <person name="Bohlmann J."/>
            <person name="van Vuuren H.J."/>
            <person name="Jones S.J."/>
            <person name="Pretorius I.S."/>
            <person name="Schmidt S.A."/>
            <person name="Borneman A.R."/>
        </authorList>
    </citation>
    <scope>NUCLEOTIDE SEQUENCE [LARGE SCALE GENOMIC DNA]</scope>
    <source>
        <strain evidence="11">cv. Chardonnay</strain>
        <tissue evidence="10">Leaf</tissue>
    </source>
</reference>
<accession>A0A438FZB9</accession>
<dbReference type="EMBL" id="QGNW01000690">
    <property type="protein sequence ID" value="RVW65284.1"/>
    <property type="molecule type" value="Genomic_DNA"/>
</dbReference>
<keyword evidence="8" id="KW-0175">Coiled coil</keyword>
<dbReference type="SUPFAM" id="SSF48371">
    <property type="entry name" value="ARM repeat"/>
    <property type="match status" value="1"/>
</dbReference>
<evidence type="ECO:0000256" key="6">
    <source>
        <dbReference type="ARBA" id="ARBA00023242"/>
    </source>
</evidence>
<dbReference type="GO" id="GO:0007064">
    <property type="term" value="P:mitotic sister chromatid cohesion"/>
    <property type="evidence" value="ECO:0007669"/>
    <property type="project" value="InterPro"/>
</dbReference>
<feature type="coiled-coil region" evidence="8">
    <location>
        <begin position="585"/>
        <end position="612"/>
    </location>
</feature>
<keyword evidence="5" id="KW-0234">DNA repair</keyword>
<dbReference type="GO" id="GO:0006281">
    <property type="term" value="P:DNA repair"/>
    <property type="evidence" value="ECO:0007669"/>
    <property type="project" value="UniProtKB-KW"/>
</dbReference>
<keyword evidence="4" id="KW-0498">Mitosis</keyword>
<sequence length="749" mass="83023">MSMQNALSASLKALVTDQLLRHSDIDVKVAVAACISEITRITAPDAPYDDDQMKEIFQLIVSSFEKLSDRSSRSYDKRTSILETVAKVRSCVVMLDLECDALIIEMFQHFLNAIRDDHPENVFTSMETIMTLVLEESEDIPTELLSPILASIKKDNQEVLPIARKLGEKVFENCASKLKPCLMQAVKSLGISLDDYSKVVSSICQGTSSTADQNDDGVPEQNDDSGPQQNDDSAPEQKDDNIAGKNTVEESQLLRASSDEAAQVDKEISIEAACPGEADPAMDRSPKSVMSNGIKQAANDDSLVDSNSSKKPDYGTNQSKSSKVPSEVELDSLDVGKVEQESKPEQTTKKRGRKPNASMNLIEPSDSRVSTVPSENEKMTATQLSSPKALENESSYVASPSPSRSLPDESHVRKVGRPRKKDNLNQEVGKRRPGKRASSGITEEDKTSATMTDSVENPLKKSGKKVDTSKNEDGSSLKPQEDRKKRGRGKAVLEKEMTKFLSKDDEKEMLSSPKSAGKSVKDESHLEETPKMLSKGKHTSGKRKVLKSKLKEWNRDIFGRVEFMKDLALNQVEFWDAKKKTNRPSLEELEARKEAREEYKKWENEIKEGVVNAFRSFLFNPGDWRLPLSELQCETLENLDAFALKVLFTEEEVLGALLGCSGVKAPGPDDFSMAFWPISLLESLYKWLAKVLANRLKKVVSKAQGAFVEGRQILDAVLIANEAIDSVLKNNENGILCKLEIEKAYDNVD</sequence>
<keyword evidence="6" id="KW-0539">Nucleus</keyword>
<evidence type="ECO:0000256" key="1">
    <source>
        <dbReference type="ARBA" id="ARBA00004123"/>
    </source>
</evidence>
<evidence type="ECO:0000256" key="4">
    <source>
        <dbReference type="ARBA" id="ARBA00022776"/>
    </source>
</evidence>
<dbReference type="InterPro" id="IPR016024">
    <property type="entry name" value="ARM-type_fold"/>
</dbReference>
<organism evidence="10 11">
    <name type="scientific">Vitis vinifera</name>
    <name type="common">Grape</name>
    <dbReference type="NCBI Taxonomy" id="29760"/>
    <lineage>
        <taxon>Eukaryota</taxon>
        <taxon>Viridiplantae</taxon>
        <taxon>Streptophyta</taxon>
        <taxon>Embryophyta</taxon>
        <taxon>Tracheophyta</taxon>
        <taxon>Spermatophyta</taxon>
        <taxon>Magnoliopsida</taxon>
        <taxon>eudicotyledons</taxon>
        <taxon>Gunneridae</taxon>
        <taxon>Pentapetalae</taxon>
        <taxon>rosids</taxon>
        <taxon>Vitales</taxon>
        <taxon>Vitaceae</taxon>
        <taxon>Viteae</taxon>
        <taxon>Vitis</taxon>
    </lineage>
</organism>
<dbReference type="GO" id="GO:0035825">
    <property type="term" value="P:homologous recombination"/>
    <property type="evidence" value="ECO:0007669"/>
    <property type="project" value="UniProtKB-ARBA"/>
</dbReference>
<dbReference type="Proteomes" id="UP000288805">
    <property type="component" value="Unassembled WGS sequence"/>
</dbReference>
<dbReference type="PANTHER" id="PTHR12663">
    <property type="entry name" value="ANDROGEN INDUCED INHIBITOR OF PROLIFERATION AS3 / PDS5-RELATED"/>
    <property type="match status" value="1"/>
</dbReference>
<feature type="compositionally biased region" description="Basic residues" evidence="9">
    <location>
        <begin position="534"/>
        <end position="543"/>
    </location>
</feature>
<proteinExistence type="predicted"/>
<dbReference type="InterPro" id="IPR039776">
    <property type="entry name" value="Pds5"/>
</dbReference>
<evidence type="ECO:0000256" key="5">
    <source>
        <dbReference type="ARBA" id="ARBA00023204"/>
    </source>
</evidence>
<evidence type="ECO:0000256" key="8">
    <source>
        <dbReference type="SAM" id="Coils"/>
    </source>
</evidence>
<gene>
    <name evidence="10" type="primary">PDS5_2</name>
    <name evidence="10" type="ORF">CK203_049577</name>
</gene>
<comment type="caution">
    <text evidence="10">The sequence shown here is derived from an EMBL/GenBank/DDBJ whole genome shotgun (WGS) entry which is preliminary data.</text>
</comment>
<feature type="region of interest" description="Disordered" evidence="9">
    <location>
        <begin position="207"/>
        <end position="244"/>
    </location>
</feature>
<evidence type="ECO:0000256" key="3">
    <source>
        <dbReference type="ARBA" id="ARBA00022763"/>
    </source>
</evidence>
<keyword evidence="2" id="KW-0132">Cell division</keyword>
<feature type="compositionally biased region" description="Basic and acidic residues" evidence="9">
    <location>
        <begin position="519"/>
        <end position="530"/>
    </location>
</feature>
<feature type="compositionally biased region" description="Acidic residues" evidence="9">
    <location>
        <begin position="213"/>
        <end position="223"/>
    </location>
</feature>
<protein>
    <submittedName>
        <fullName evidence="10">Sister chromatid cohesion protein PDS5</fullName>
    </submittedName>
</protein>
<feature type="compositionally biased region" description="Basic and acidic residues" evidence="9">
    <location>
        <begin position="421"/>
        <end position="430"/>
    </location>
</feature>
<feature type="compositionally biased region" description="Basic and acidic residues" evidence="9">
    <location>
        <begin position="464"/>
        <end position="484"/>
    </location>
</feature>
<dbReference type="PANTHER" id="PTHR12663:SF3">
    <property type="entry name" value="SISTER CHROMATID COHESION PROTEIN PDS5 HOMOLOG C"/>
    <property type="match status" value="1"/>
</dbReference>
<evidence type="ECO:0000313" key="10">
    <source>
        <dbReference type="EMBL" id="RVW65284.1"/>
    </source>
</evidence>
<keyword evidence="3" id="KW-0227">DNA damage</keyword>
<name>A0A438FZB9_VITVI</name>
<feature type="compositionally biased region" description="Polar residues" evidence="9">
    <location>
        <begin position="314"/>
        <end position="324"/>
    </location>
</feature>
<dbReference type="GO" id="GO:0005634">
    <property type="term" value="C:nucleus"/>
    <property type="evidence" value="ECO:0007669"/>
    <property type="project" value="UniProtKB-SubCell"/>
</dbReference>